<dbReference type="InterPro" id="IPR039552">
    <property type="entry name" value="IS66_C"/>
</dbReference>
<comment type="caution">
    <text evidence="3">The sequence shown here is derived from an EMBL/GenBank/DDBJ whole genome shotgun (WGS) entry which is preliminary data.</text>
</comment>
<dbReference type="EMBL" id="VULX01000010">
    <property type="protein sequence ID" value="MSR91445.1"/>
    <property type="molecule type" value="Genomic_DNA"/>
</dbReference>
<evidence type="ECO:0000313" key="4">
    <source>
        <dbReference type="Proteomes" id="UP000460287"/>
    </source>
</evidence>
<organism evidence="3 4">
    <name type="scientific">Inconstantimicrobium porci</name>
    <dbReference type="NCBI Taxonomy" id="2652291"/>
    <lineage>
        <taxon>Bacteria</taxon>
        <taxon>Bacillati</taxon>
        <taxon>Bacillota</taxon>
        <taxon>Clostridia</taxon>
        <taxon>Eubacteriales</taxon>
        <taxon>Clostridiaceae</taxon>
        <taxon>Inconstantimicrobium</taxon>
    </lineage>
</organism>
<sequence>MENYLLDGRCSISNNIAKNSIRPFTIGRKNWLFSASTKGAEASAIIYSLIETAKANSLDAYKYIEFLLNTMPHLEKDQSPESISEVMPWSDIAIENCIDKKK</sequence>
<dbReference type="AlphaFoldDB" id="A0A7X2MZG6"/>
<dbReference type="InterPro" id="IPR004291">
    <property type="entry name" value="Transposase_IS66_central"/>
</dbReference>
<proteinExistence type="predicted"/>
<gene>
    <name evidence="3" type="ORF">FYJ33_08470</name>
</gene>
<evidence type="ECO:0000259" key="1">
    <source>
        <dbReference type="Pfam" id="PF03050"/>
    </source>
</evidence>
<reference evidence="3 4" key="1">
    <citation type="submission" date="2019-08" db="EMBL/GenBank/DDBJ databases">
        <title>In-depth cultivation of the pig gut microbiome towards novel bacterial diversity and tailored functional studies.</title>
        <authorList>
            <person name="Wylensek D."/>
            <person name="Hitch T.C.A."/>
            <person name="Clavel T."/>
        </authorList>
    </citation>
    <scope>NUCLEOTIDE SEQUENCE [LARGE SCALE GENOMIC DNA]</scope>
    <source>
        <strain evidence="3 4">WCA-383-APC-5B</strain>
    </source>
</reference>
<name>A0A7X2MZG6_9CLOT</name>
<dbReference type="PANTHER" id="PTHR33678:SF1">
    <property type="entry name" value="BLL1576 PROTEIN"/>
    <property type="match status" value="1"/>
</dbReference>
<feature type="domain" description="Transposase IS66 C-terminal" evidence="2">
    <location>
        <begin position="48"/>
        <end position="89"/>
    </location>
</feature>
<feature type="domain" description="Transposase IS66 central" evidence="1">
    <location>
        <begin position="2"/>
        <end position="41"/>
    </location>
</feature>
<dbReference type="Pfam" id="PF13817">
    <property type="entry name" value="DDE_Tnp_IS66_C"/>
    <property type="match status" value="1"/>
</dbReference>
<accession>A0A7X2MZG6</accession>
<evidence type="ECO:0000313" key="3">
    <source>
        <dbReference type="EMBL" id="MSR91445.1"/>
    </source>
</evidence>
<evidence type="ECO:0000259" key="2">
    <source>
        <dbReference type="Pfam" id="PF13817"/>
    </source>
</evidence>
<dbReference type="Pfam" id="PF03050">
    <property type="entry name" value="DDE_Tnp_IS66"/>
    <property type="match status" value="1"/>
</dbReference>
<dbReference type="PANTHER" id="PTHR33678">
    <property type="entry name" value="BLL1576 PROTEIN"/>
    <property type="match status" value="1"/>
</dbReference>
<dbReference type="Proteomes" id="UP000460287">
    <property type="component" value="Unassembled WGS sequence"/>
</dbReference>
<protein>
    <submittedName>
        <fullName evidence="3">IS66 family transposase</fullName>
    </submittedName>
</protein>
<keyword evidence="4" id="KW-1185">Reference proteome</keyword>
<dbReference type="InterPro" id="IPR052344">
    <property type="entry name" value="Transposase-related"/>
</dbReference>